<keyword evidence="3" id="KW-0238">DNA-binding</keyword>
<evidence type="ECO:0000256" key="3">
    <source>
        <dbReference type="ARBA" id="ARBA00023125"/>
    </source>
</evidence>
<proteinExistence type="predicted"/>
<dbReference type="PANTHER" id="PTHR43133">
    <property type="entry name" value="RNA POLYMERASE ECF-TYPE SIGMA FACTO"/>
    <property type="match status" value="1"/>
</dbReference>
<keyword evidence="4" id="KW-0804">Transcription</keyword>
<comment type="caution">
    <text evidence="5">The sequence shown here is derived from an EMBL/GenBank/DDBJ whole genome shotgun (WGS) entry which is preliminary data.</text>
</comment>
<keyword evidence="2" id="KW-0731">Sigma factor</keyword>
<dbReference type="SUPFAM" id="SSF88946">
    <property type="entry name" value="Sigma2 domain of RNA polymerase sigma factors"/>
    <property type="match status" value="1"/>
</dbReference>
<dbReference type="Gene3D" id="1.10.1740.10">
    <property type="match status" value="1"/>
</dbReference>
<dbReference type="PANTHER" id="PTHR43133:SF8">
    <property type="entry name" value="RNA POLYMERASE SIGMA FACTOR HI_1459-RELATED"/>
    <property type="match status" value="1"/>
</dbReference>
<evidence type="ECO:0000256" key="4">
    <source>
        <dbReference type="ARBA" id="ARBA00023163"/>
    </source>
</evidence>
<name>A0ABW5LAU3_9FLAO</name>
<dbReference type="InterPro" id="IPR013325">
    <property type="entry name" value="RNA_pol_sigma_r2"/>
</dbReference>
<gene>
    <name evidence="5" type="ORF">ACFSR1_03085</name>
</gene>
<keyword evidence="1" id="KW-0805">Transcription regulation</keyword>
<dbReference type="Proteomes" id="UP001597319">
    <property type="component" value="Unassembled WGS sequence"/>
</dbReference>
<protein>
    <submittedName>
        <fullName evidence="5">RNA polymerase sigma factor</fullName>
    </submittedName>
</protein>
<organism evidence="5 6">
    <name type="scientific">Aquimarina rubra</name>
    <dbReference type="NCBI Taxonomy" id="1920033"/>
    <lineage>
        <taxon>Bacteria</taxon>
        <taxon>Pseudomonadati</taxon>
        <taxon>Bacteroidota</taxon>
        <taxon>Flavobacteriia</taxon>
        <taxon>Flavobacteriales</taxon>
        <taxon>Flavobacteriaceae</taxon>
        <taxon>Aquimarina</taxon>
    </lineage>
</organism>
<dbReference type="RefSeq" id="WP_378289514.1">
    <property type="nucleotide sequence ID" value="NZ_JBHULE010000002.1"/>
</dbReference>
<dbReference type="InterPro" id="IPR014284">
    <property type="entry name" value="RNA_pol_sigma-70_dom"/>
</dbReference>
<dbReference type="EMBL" id="JBHULE010000002">
    <property type="protein sequence ID" value="MFD2561639.1"/>
    <property type="molecule type" value="Genomic_DNA"/>
</dbReference>
<evidence type="ECO:0000256" key="1">
    <source>
        <dbReference type="ARBA" id="ARBA00023015"/>
    </source>
</evidence>
<reference evidence="6" key="1">
    <citation type="journal article" date="2019" name="Int. J. Syst. Evol. Microbiol.">
        <title>The Global Catalogue of Microorganisms (GCM) 10K type strain sequencing project: providing services to taxonomists for standard genome sequencing and annotation.</title>
        <authorList>
            <consortium name="The Broad Institute Genomics Platform"/>
            <consortium name="The Broad Institute Genome Sequencing Center for Infectious Disease"/>
            <person name="Wu L."/>
            <person name="Ma J."/>
        </authorList>
    </citation>
    <scope>NUCLEOTIDE SEQUENCE [LARGE SCALE GENOMIC DNA]</scope>
    <source>
        <strain evidence="6">KCTC 52274</strain>
    </source>
</reference>
<evidence type="ECO:0000313" key="5">
    <source>
        <dbReference type="EMBL" id="MFD2561639.1"/>
    </source>
</evidence>
<keyword evidence="6" id="KW-1185">Reference proteome</keyword>
<evidence type="ECO:0000256" key="2">
    <source>
        <dbReference type="ARBA" id="ARBA00023082"/>
    </source>
</evidence>
<sequence>MFEKKKSNYLEGLRNGDRETIQVIYTIVFPKVRDFVFKNKGKHHDAEEIFHNALFQLTVRLKISEIEIESSFEAYLFTMCRNLWRKELNFRKKWVRKDELTTLKSEEYNHSDAIIDQERWELFEEKLRLLSPNCKKLLKAYFKKVPYDTIVKQFKYNSENVAFQRIFKCKKQLADLIKKDGNYEKLKG</sequence>
<accession>A0ABW5LAU3</accession>
<evidence type="ECO:0000313" key="6">
    <source>
        <dbReference type="Proteomes" id="UP001597319"/>
    </source>
</evidence>
<dbReference type="NCBIfam" id="TIGR02937">
    <property type="entry name" value="sigma70-ECF"/>
    <property type="match status" value="1"/>
</dbReference>
<dbReference type="InterPro" id="IPR039425">
    <property type="entry name" value="RNA_pol_sigma-70-like"/>
</dbReference>